<sequence>MENYPHPDAVWDLVCNIVSAVHRPCRIRCGRHYHCRTDSGSLGGRCDQGVGNSKFATAPNAYRTLIEEVPHFEGYDHEMPDQLNTWSHRMTVDEDCSFIPGSPADARAGGGPAPDGQGL</sequence>
<proteinExistence type="predicted"/>
<comment type="caution">
    <text evidence="4">The sequence shown here is derived from an EMBL/GenBank/DDBJ whole genome shotgun (WGS) entry which is preliminary data.</text>
</comment>
<reference evidence="4 5" key="1">
    <citation type="journal article" date="2013" name="Genome Announc.">
        <title>Draft Genome Sequence of Desulfotignum phosphitoxidans DSM 13687 Strain FiPS-3.</title>
        <authorList>
            <person name="Poehlein A."/>
            <person name="Daniel R."/>
            <person name="Simeonova D.D."/>
        </authorList>
    </citation>
    <scope>NUCLEOTIDE SEQUENCE [LARGE SCALE GENOMIC DNA]</scope>
    <source>
        <strain evidence="4 5">DSM 13687</strain>
    </source>
</reference>
<name>S0FSD3_9BACT</name>
<dbReference type="EMBL" id="APJX01000011">
    <property type="protein sequence ID" value="EMS77963.1"/>
    <property type="molecule type" value="Genomic_DNA"/>
</dbReference>
<organism evidence="4 5">
    <name type="scientific">Desulfotignum phosphitoxidans DSM 13687</name>
    <dbReference type="NCBI Taxonomy" id="1286635"/>
    <lineage>
        <taxon>Bacteria</taxon>
        <taxon>Pseudomonadati</taxon>
        <taxon>Thermodesulfobacteriota</taxon>
        <taxon>Desulfobacteria</taxon>
        <taxon>Desulfobacterales</taxon>
        <taxon>Desulfobacteraceae</taxon>
        <taxon>Desulfotignum</taxon>
    </lineage>
</organism>
<dbReference type="AlphaFoldDB" id="S0FSD3"/>
<evidence type="ECO:0000313" key="5">
    <source>
        <dbReference type="Proteomes" id="UP000014216"/>
    </source>
</evidence>
<dbReference type="RefSeq" id="WP_006968121.1">
    <property type="nucleotide sequence ID" value="NZ_APJX01000011.1"/>
</dbReference>
<feature type="region of interest" description="Disordered" evidence="1">
    <location>
        <begin position="100"/>
        <end position="119"/>
    </location>
</feature>
<protein>
    <submittedName>
        <fullName evidence="4">Uncharacterized protein</fullName>
    </submittedName>
</protein>
<evidence type="ECO:0000313" key="3">
    <source>
        <dbReference type="EMBL" id="EMS77976.1"/>
    </source>
</evidence>
<evidence type="ECO:0000313" key="4">
    <source>
        <dbReference type="EMBL" id="EMS77993.1"/>
    </source>
</evidence>
<evidence type="ECO:0000256" key="1">
    <source>
        <dbReference type="SAM" id="MobiDB-lite"/>
    </source>
</evidence>
<evidence type="ECO:0000313" key="2">
    <source>
        <dbReference type="EMBL" id="EMS77963.1"/>
    </source>
</evidence>
<accession>S0FSD3</accession>
<dbReference type="Proteomes" id="UP000014216">
    <property type="component" value="Unassembled WGS sequence"/>
</dbReference>
<keyword evidence="5" id="KW-1185">Reference proteome</keyword>
<dbReference type="EMBL" id="APJX01000011">
    <property type="protein sequence ID" value="EMS77976.1"/>
    <property type="molecule type" value="Genomic_DNA"/>
</dbReference>
<gene>
    <name evidence="2" type="ORF">Dpo_11c01050</name>
    <name evidence="3" type="ORF">Dpo_11c01180</name>
    <name evidence="4" type="ORF">Dpo_11c01350</name>
</gene>
<dbReference type="EMBL" id="APJX01000011">
    <property type="protein sequence ID" value="EMS77993.1"/>
    <property type="molecule type" value="Genomic_DNA"/>
</dbReference>
<feature type="compositionally biased region" description="Gly residues" evidence="1">
    <location>
        <begin position="108"/>
        <end position="119"/>
    </location>
</feature>